<name>A0A6S6UI28_9GAMM</name>
<evidence type="ECO:0000256" key="1">
    <source>
        <dbReference type="SAM" id="Phobius"/>
    </source>
</evidence>
<proteinExistence type="predicted"/>
<evidence type="ECO:0000313" key="2">
    <source>
        <dbReference type="EMBL" id="CAA6827890.1"/>
    </source>
</evidence>
<dbReference type="AlphaFoldDB" id="A0A6S6UI28"/>
<keyword evidence="1" id="KW-0472">Membrane</keyword>
<keyword evidence="1" id="KW-0812">Transmembrane</keyword>
<sequence>MVLVANLIFILMGLVVFLAFIAVVSGMSKEKTADELIERMFDDEGRH</sequence>
<reference evidence="2" key="1">
    <citation type="submission" date="2020-01" db="EMBL/GenBank/DDBJ databases">
        <authorList>
            <person name="Meier V. D."/>
            <person name="Meier V D."/>
        </authorList>
    </citation>
    <scope>NUCLEOTIDE SEQUENCE</scope>
    <source>
        <strain evidence="2">HLG_WM_MAG_07</strain>
    </source>
</reference>
<keyword evidence="1" id="KW-1133">Transmembrane helix</keyword>
<accession>A0A6S6UI28</accession>
<organism evidence="2">
    <name type="scientific">uncultured Thiotrichaceae bacterium</name>
    <dbReference type="NCBI Taxonomy" id="298394"/>
    <lineage>
        <taxon>Bacteria</taxon>
        <taxon>Pseudomonadati</taxon>
        <taxon>Pseudomonadota</taxon>
        <taxon>Gammaproteobacteria</taxon>
        <taxon>Thiotrichales</taxon>
        <taxon>Thiotrichaceae</taxon>
        <taxon>environmental samples</taxon>
    </lineage>
</organism>
<dbReference type="EMBL" id="CACVAY010000145">
    <property type="protein sequence ID" value="CAA6827890.1"/>
    <property type="molecule type" value="Genomic_DNA"/>
</dbReference>
<protein>
    <submittedName>
        <fullName evidence="2">Uncharacterized protein</fullName>
    </submittedName>
</protein>
<gene>
    <name evidence="2" type="ORF">HELGO_WM8729</name>
</gene>
<feature type="transmembrane region" description="Helical" evidence="1">
    <location>
        <begin position="6"/>
        <end position="24"/>
    </location>
</feature>